<dbReference type="SUPFAM" id="SSF56112">
    <property type="entry name" value="Protein kinase-like (PK-like)"/>
    <property type="match status" value="1"/>
</dbReference>
<feature type="domain" description="Protein kinase" evidence="1">
    <location>
        <begin position="1"/>
        <end position="323"/>
    </location>
</feature>
<evidence type="ECO:0000313" key="2">
    <source>
        <dbReference type="EMBL" id="KAG9696237.1"/>
    </source>
</evidence>
<dbReference type="PANTHER" id="PTHR44167">
    <property type="entry name" value="OVARIAN-SPECIFIC SERINE/THREONINE-PROTEIN KINASE LOK-RELATED"/>
    <property type="match status" value="1"/>
</dbReference>
<feature type="non-terminal residue" evidence="2">
    <location>
        <position position="1"/>
    </location>
</feature>
<dbReference type="InterPro" id="IPR011009">
    <property type="entry name" value="Kinase-like_dom_sf"/>
</dbReference>
<organism evidence="2 3">
    <name type="scientific">Aureobasidium melanogenum</name>
    <name type="common">Aureobasidium pullulans var. melanogenum</name>
    <dbReference type="NCBI Taxonomy" id="46634"/>
    <lineage>
        <taxon>Eukaryota</taxon>
        <taxon>Fungi</taxon>
        <taxon>Dikarya</taxon>
        <taxon>Ascomycota</taxon>
        <taxon>Pezizomycotina</taxon>
        <taxon>Dothideomycetes</taxon>
        <taxon>Dothideomycetidae</taxon>
        <taxon>Dothideales</taxon>
        <taxon>Saccotheciaceae</taxon>
        <taxon>Aureobasidium</taxon>
    </lineage>
</organism>
<dbReference type="Gene3D" id="1.10.510.10">
    <property type="entry name" value="Transferase(Phosphotransferase) domain 1"/>
    <property type="match status" value="1"/>
</dbReference>
<keyword evidence="2" id="KW-0808">Transferase</keyword>
<dbReference type="GO" id="GO:0005634">
    <property type="term" value="C:nucleus"/>
    <property type="evidence" value="ECO:0007669"/>
    <property type="project" value="TreeGrafter"/>
</dbReference>
<comment type="caution">
    <text evidence="2">The sequence shown here is derived from an EMBL/GenBank/DDBJ whole genome shotgun (WGS) entry which is preliminary data.</text>
</comment>
<dbReference type="SMART" id="SM00220">
    <property type="entry name" value="S_TKc"/>
    <property type="match status" value="1"/>
</dbReference>
<dbReference type="PROSITE" id="PS50011">
    <property type="entry name" value="PROTEIN_KINASE_DOM"/>
    <property type="match status" value="1"/>
</dbReference>
<proteinExistence type="predicted"/>
<dbReference type="Proteomes" id="UP000779574">
    <property type="component" value="Unassembled WGS sequence"/>
</dbReference>
<reference evidence="2" key="2">
    <citation type="submission" date="2021-08" db="EMBL/GenBank/DDBJ databases">
        <authorList>
            <person name="Gostincar C."/>
            <person name="Sun X."/>
            <person name="Song Z."/>
            <person name="Gunde-Cimerman N."/>
        </authorList>
    </citation>
    <scope>NUCLEOTIDE SEQUENCE</scope>
    <source>
        <strain evidence="2">EXF-9911</strain>
    </source>
</reference>
<dbReference type="GO" id="GO:0044773">
    <property type="term" value="P:mitotic DNA damage checkpoint signaling"/>
    <property type="evidence" value="ECO:0007669"/>
    <property type="project" value="TreeGrafter"/>
</dbReference>
<dbReference type="GO" id="GO:0004674">
    <property type="term" value="F:protein serine/threonine kinase activity"/>
    <property type="evidence" value="ECO:0007669"/>
    <property type="project" value="TreeGrafter"/>
</dbReference>
<dbReference type="Pfam" id="PF00069">
    <property type="entry name" value="Pkinase"/>
    <property type="match status" value="1"/>
</dbReference>
<evidence type="ECO:0000259" key="1">
    <source>
        <dbReference type="PROSITE" id="PS50011"/>
    </source>
</evidence>
<keyword evidence="2" id="KW-0418">Kinase</keyword>
<dbReference type="InterPro" id="IPR008271">
    <property type="entry name" value="Ser/Thr_kinase_AS"/>
</dbReference>
<dbReference type="OrthoDB" id="4062651at2759"/>
<reference evidence="2" key="1">
    <citation type="journal article" date="2021" name="J Fungi (Basel)">
        <title>Virulence traits and population genomics of the black yeast Aureobasidium melanogenum.</title>
        <authorList>
            <person name="Cernosa A."/>
            <person name="Sun X."/>
            <person name="Gostincar C."/>
            <person name="Fang C."/>
            <person name="Gunde-Cimerman N."/>
            <person name="Song Z."/>
        </authorList>
    </citation>
    <scope>NUCLEOTIDE SEQUENCE</scope>
    <source>
        <strain evidence="2">EXF-9911</strain>
    </source>
</reference>
<sequence length="373" mass="42732">MLFRGPRVTAIPSMIGSTGQVYHFKELIQKRAHVGRVWLATTKPEDKPYILKDIPDTIFSNFNDSIRPRLCETRHIRLPLDQIPHQPILVYEYLTDDFQSLIKAKIDLEARKKILKAVLKGLAELHARDVVHLDIKSDNILVNCQHATGGTFIENTLISDIENAAFLPRGRCIKGMLPGNESWRSTEGHFRGKLNKPSDIFSFGIMCIHAVLGRVIFALDDDFKKHEMQGALPYLIHLRRQVCFFGDEDGIEGLVKHIGDDHIHCQALRMLWEERNEDYIGYSPFSSWPEVEDERFKDLIGQMMSLDPAKRITATQALEHPWFEAKRREKRTAAGIPTWSPTVVLICRSTAYIWQSGRDAQFSADCGRTWKTP</sequence>
<protein>
    <submittedName>
        <fullName evidence="2">Calcium/calmodulin dependent protein kinase</fullName>
    </submittedName>
</protein>
<dbReference type="PANTHER" id="PTHR44167:SF24">
    <property type="entry name" value="SERINE_THREONINE-PROTEIN KINASE CHK2"/>
    <property type="match status" value="1"/>
</dbReference>
<accession>A0A9P8EPI3</accession>
<dbReference type="AlphaFoldDB" id="A0A9P8EPI3"/>
<dbReference type="InterPro" id="IPR000719">
    <property type="entry name" value="Prot_kinase_dom"/>
</dbReference>
<dbReference type="PROSITE" id="PS00108">
    <property type="entry name" value="PROTEIN_KINASE_ST"/>
    <property type="match status" value="1"/>
</dbReference>
<dbReference type="EMBL" id="JAHFXF010000108">
    <property type="protein sequence ID" value="KAG9696237.1"/>
    <property type="molecule type" value="Genomic_DNA"/>
</dbReference>
<evidence type="ECO:0000313" key="3">
    <source>
        <dbReference type="Proteomes" id="UP000779574"/>
    </source>
</evidence>
<gene>
    <name evidence="2" type="ORF">KCU76_g3895</name>
</gene>
<name>A0A9P8EPI3_AURME</name>
<dbReference type="GO" id="GO:0005524">
    <property type="term" value="F:ATP binding"/>
    <property type="evidence" value="ECO:0007669"/>
    <property type="project" value="InterPro"/>
</dbReference>